<evidence type="ECO:0000256" key="1">
    <source>
        <dbReference type="ARBA" id="ARBA00022714"/>
    </source>
</evidence>
<dbReference type="Pfam" id="PF00355">
    <property type="entry name" value="Rieske"/>
    <property type="match status" value="1"/>
</dbReference>
<dbReference type="PROSITE" id="PS51296">
    <property type="entry name" value="RIESKE"/>
    <property type="match status" value="1"/>
</dbReference>
<evidence type="ECO:0000256" key="3">
    <source>
        <dbReference type="ARBA" id="ARBA00023004"/>
    </source>
</evidence>
<keyword evidence="9" id="KW-1185">Reference proteome</keyword>
<dbReference type="AlphaFoldDB" id="A0A1H9S2X6"/>
<dbReference type="RefSeq" id="WP_090885353.1">
    <property type="nucleotide sequence ID" value="NZ_FOGG01000016.1"/>
</dbReference>
<dbReference type="GO" id="GO:0051213">
    <property type="term" value="F:dioxygenase activity"/>
    <property type="evidence" value="ECO:0007669"/>
    <property type="project" value="UniProtKB-KW"/>
</dbReference>
<keyword evidence="2" id="KW-0479">Metal-binding</keyword>
<evidence type="ECO:0000256" key="4">
    <source>
        <dbReference type="ARBA" id="ARBA00023014"/>
    </source>
</evidence>
<dbReference type="OrthoDB" id="593800at2"/>
<dbReference type="InterPro" id="IPR036922">
    <property type="entry name" value="Rieske_2Fe-2S_sf"/>
</dbReference>
<evidence type="ECO:0000256" key="5">
    <source>
        <dbReference type="ARBA" id="ARBA00034078"/>
    </source>
</evidence>
<accession>A0A1H9S2X6</accession>
<gene>
    <name evidence="8" type="ORF">SAMN04488023_116106</name>
</gene>
<dbReference type="PANTHER" id="PTHR21496">
    <property type="entry name" value="FERREDOXIN-RELATED"/>
    <property type="match status" value="1"/>
</dbReference>
<dbReference type="GO" id="GO:0046872">
    <property type="term" value="F:metal ion binding"/>
    <property type="evidence" value="ECO:0007669"/>
    <property type="project" value="UniProtKB-KW"/>
</dbReference>
<evidence type="ECO:0000313" key="8">
    <source>
        <dbReference type="EMBL" id="SER79347.1"/>
    </source>
</evidence>
<dbReference type="CDD" id="cd03467">
    <property type="entry name" value="Rieske"/>
    <property type="match status" value="1"/>
</dbReference>
<evidence type="ECO:0000259" key="7">
    <source>
        <dbReference type="PROSITE" id="PS51296"/>
    </source>
</evidence>
<comment type="cofactor">
    <cofactor evidence="5">
        <name>[2Fe-2S] cluster</name>
        <dbReference type="ChEBI" id="CHEBI:190135"/>
    </cofactor>
</comment>
<keyword evidence="1" id="KW-0001">2Fe-2S</keyword>
<comment type="similarity">
    <text evidence="6">Belongs to the bacterial ring-hydroxylating dioxygenase ferredoxin component family.</text>
</comment>
<evidence type="ECO:0000256" key="6">
    <source>
        <dbReference type="ARBA" id="ARBA00038001"/>
    </source>
</evidence>
<dbReference type="EMBL" id="FOGG01000016">
    <property type="protein sequence ID" value="SER79347.1"/>
    <property type="molecule type" value="Genomic_DNA"/>
</dbReference>
<keyword evidence="3" id="KW-0408">Iron</keyword>
<dbReference type="InterPro" id="IPR017941">
    <property type="entry name" value="Rieske_2Fe-2S"/>
</dbReference>
<evidence type="ECO:0000256" key="2">
    <source>
        <dbReference type="ARBA" id="ARBA00022723"/>
    </source>
</evidence>
<keyword evidence="4" id="KW-0411">Iron-sulfur</keyword>
<feature type="domain" description="Rieske" evidence="7">
    <location>
        <begin position="4"/>
        <end position="99"/>
    </location>
</feature>
<sequence length="111" mass="12627">MRWLKVLNKAQLPVTDSIKTVKIEGKQICIINDGDQIYATQAFCPHAGGHFDGGWCKKGNLVCPIHRYEYDLKTGRGAEGQGDYIDIYPTDNKEDGLYVGFKESWWSKLWS</sequence>
<proteinExistence type="inferred from homology"/>
<dbReference type="GO" id="GO:0051537">
    <property type="term" value="F:2 iron, 2 sulfur cluster binding"/>
    <property type="evidence" value="ECO:0007669"/>
    <property type="project" value="UniProtKB-KW"/>
</dbReference>
<dbReference type="Gene3D" id="2.102.10.10">
    <property type="entry name" value="Rieske [2Fe-2S] iron-sulphur domain"/>
    <property type="match status" value="1"/>
</dbReference>
<keyword evidence="8" id="KW-0560">Oxidoreductase</keyword>
<dbReference type="SUPFAM" id="SSF50022">
    <property type="entry name" value="ISP domain"/>
    <property type="match status" value="1"/>
</dbReference>
<keyword evidence="8" id="KW-0223">Dioxygenase</keyword>
<evidence type="ECO:0000313" key="9">
    <source>
        <dbReference type="Proteomes" id="UP000199572"/>
    </source>
</evidence>
<dbReference type="PANTHER" id="PTHR21496:SF0">
    <property type="entry name" value="RIESKE DOMAIN-CONTAINING PROTEIN"/>
    <property type="match status" value="1"/>
</dbReference>
<organism evidence="8 9">
    <name type="scientific">Pedobacter rhizosphaerae</name>
    <dbReference type="NCBI Taxonomy" id="390241"/>
    <lineage>
        <taxon>Bacteria</taxon>
        <taxon>Pseudomonadati</taxon>
        <taxon>Bacteroidota</taxon>
        <taxon>Sphingobacteriia</taxon>
        <taxon>Sphingobacteriales</taxon>
        <taxon>Sphingobacteriaceae</taxon>
        <taxon>Pedobacter</taxon>
    </lineage>
</organism>
<reference evidence="8 9" key="1">
    <citation type="submission" date="2016-10" db="EMBL/GenBank/DDBJ databases">
        <authorList>
            <person name="de Groot N.N."/>
        </authorList>
    </citation>
    <scope>NUCLEOTIDE SEQUENCE [LARGE SCALE GENOMIC DNA]</scope>
    <source>
        <strain evidence="8 9">DSM 18610</strain>
    </source>
</reference>
<dbReference type="STRING" id="390241.SAMN04488023_116106"/>
<name>A0A1H9S2X6_9SPHI</name>
<protein>
    <submittedName>
        <fullName evidence="8">3-phenylpropionate/trans-cinnamate dioxygenase ferredoxin subunit</fullName>
    </submittedName>
</protein>
<dbReference type="Proteomes" id="UP000199572">
    <property type="component" value="Unassembled WGS sequence"/>
</dbReference>